<evidence type="ECO:0000313" key="3">
    <source>
        <dbReference type="Proteomes" id="UP000243797"/>
    </source>
</evidence>
<dbReference type="InParanoid" id="A0A2K1R2M5"/>
<comment type="caution">
    <text evidence="2">The sequence shown here is derived from an EMBL/GenBank/DDBJ whole genome shotgun (WGS) entry which is preliminary data.</text>
</comment>
<feature type="region of interest" description="Disordered" evidence="1">
    <location>
        <begin position="90"/>
        <end position="131"/>
    </location>
</feature>
<feature type="region of interest" description="Disordered" evidence="1">
    <location>
        <begin position="1"/>
        <end position="45"/>
    </location>
</feature>
<protein>
    <submittedName>
        <fullName evidence="2">Uncharacterized protein</fullName>
    </submittedName>
</protein>
<evidence type="ECO:0000313" key="2">
    <source>
        <dbReference type="EMBL" id="PNS21544.1"/>
    </source>
</evidence>
<accession>A0A2K1R2M5</accession>
<keyword evidence="3" id="KW-1185">Reference proteome</keyword>
<dbReference type="Proteomes" id="UP000243797">
    <property type="component" value="Unassembled WGS sequence"/>
</dbReference>
<organism evidence="2 3">
    <name type="scientific">Sphaceloma murrayae</name>
    <dbReference type="NCBI Taxonomy" id="2082308"/>
    <lineage>
        <taxon>Eukaryota</taxon>
        <taxon>Fungi</taxon>
        <taxon>Dikarya</taxon>
        <taxon>Ascomycota</taxon>
        <taxon>Pezizomycotina</taxon>
        <taxon>Dothideomycetes</taxon>
        <taxon>Dothideomycetidae</taxon>
        <taxon>Myriangiales</taxon>
        <taxon>Elsinoaceae</taxon>
        <taxon>Sphaceloma</taxon>
    </lineage>
</organism>
<name>A0A2K1R2M5_9PEZI</name>
<reference evidence="2 3" key="1">
    <citation type="submission" date="2017-06" db="EMBL/GenBank/DDBJ databases">
        <title>Draft genome sequence of a variant of Elsinoe murrayae.</title>
        <authorList>
            <person name="Cheng Q."/>
        </authorList>
    </citation>
    <scope>NUCLEOTIDE SEQUENCE [LARGE SCALE GENOMIC DNA]</scope>
    <source>
        <strain evidence="2 3">CQ-2017a</strain>
    </source>
</reference>
<proteinExistence type="predicted"/>
<dbReference type="AlphaFoldDB" id="A0A2K1R2M5"/>
<evidence type="ECO:0000256" key="1">
    <source>
        <dbReference type="SAM" id="MobiDB-lite"/>
    </source>
</evidence>
<sequence>MADDWNRPRRGDGRKEVRARSMDRDGYDRVYERQDRGREYYDDSRDYRRLARERDEKSLILSPVHTRQAESRRYEDRELAAVPYRDGRGRQQQLIIYDDSDEYSDDSRSRSRKRYHDRSSHKDKSKKIPTGRCWYSQKERKDADFLERNFDSSYDGLIAAAAGAALGAMTANRFSKEEHRHRNIAGSAIAGAIAFNFAENSYSRFIEDDELIEAAKDKVKEKVKDKIRI</sequence>
<dbReference type="EMBL" id="NKHZ01000011">
    <property type="protein sequence ID" value="PNS21544.1"/>
    <property type="molecule type" value="Genomic_DNA"/>
</dbReference>
<dbReference type="OrthoDB" id="3937724at2759"/>
<gene>
    <name evidence="2" type="ORF">CAC42_903</name>
</gene>